<sequence length="59" mass="6456">MDAGLSNCTAHSMAVTVNGDDADNVRPKSKPEDGEFVEVISLPKNNLLKRVTLWCLKNI</sequence>
<evidence type="ECO:0000313" key="1">
    <source>
        <dbReference type="EMBL" id="KAF5917710.1"/>
    </source>
</evidence>
<organism evidence="1 2">
    <name type="scientific">Diceros bicornis minor</name>
    <name type="common">South-central black rhinoceros</name>
    <dbReference type="NCBI Taxonomy" id="77932"/>
    <lineage>
        <taxon>Eukaryota</taxon>
        <taxon>Metazoa</taxon>
        <taxon>Chordata</taxon>
        <taxon>Craniata</taxon>
        <taxon>Vertebrata</taxon>
        <taxon>Euteleostomi</taxon>
        <taxon>Mammalia</taxon>
        <taxon>Eutheria</taxon>
        <taxon>Laurasiatheria</taxon>
        <taxon>Perissodactyla</taxon>
        <taxon>Rhinocerotidae</taxon>
        <taxon>Diceros</taxon>
    </lineage>
</organism>
<proteinExistence type="predicted"/>
<gene>
    <name evidence="1" type="ORF">HPG69_013547</name>
</gene>
<dbReference type="Proteomes" id="UP000551758">
    <property type="component" value="Unassembled WGS sequence"/>
</dbReference>
<evidence type="ECO:0000313" key="2">
    <source>
        <dbReference type="Proteomes" id="UP000551758"/>
    </source>
</evidence>
<keyword evidence="2" id="KW-1185">Reference proteome</keyword>
<dbReference type="AlphaFoldDB" id="A0A7J7EPI5"/>
<comment type="caution">
    <text evidence="1">The sequence shown here is derived from an EMBL/GenBank/DDBJ whole genome shotgun (WGS) entry which is preliminary data.</text>
</comment>
<reference evidence="1 2" key="1">
    <citation type="journal article" date="2020" name="Mol. Biol. Evol.">
        <title>Interspecific Gene Flow and the Evolution of Specialization in Black and White Rhinoceros.</title>
        <authorList>
            <person name="Moodley Y."/>
            <person name="Westbury M.V."/>
            <person name="Russo I.M."/>
            <person name="Gopalakrishnan S."/>
            <person name="Rakotoarivelo A."/>
            <person name="Olsen R.A."/>
            <person name="Prost S."/>
            <person name="Tunstall T."/>
            <person name="Ryder O.A."/>
            <person name="Dalen L."/>
            <person name="Bruford M.W."/>
        </authorList>
    </citation>
    <scope>NUCLEOTIDE SEQUENCE [LARGE SCALE GENOMIC DNA]</scope>
    <source>
        <strain evidence="1">SBR-YM</strain>
        <tissue evidence="1">Skin</tissue>
    </source>
</reference>
<dbReference type="EMBL" id="JACDTQ010002517">
    <property type="protein sequence ID" value="KAF5917710.1"/>
    <property type="molecule type" value="Genomic_DNA"/>
</dbReference>
<dbReference type="Gene3D" id="3.90.79.10">
    <property type="entry name" value="Nucleoside Triphosphate Pyrophosphohydrolase"/>
    <property type="match status" value="1"/>
</dbReference>
<accession>A0A7J7EPI5</accession>
<protein>
    <submittedName>
        <fullName evidence="1">Uncharacterized protein</fullName>
    </submittedName>
</protein>
<name>A0A7J7EPI5_DICBM</name>